<dbReference type="CDD" id="cd08899">
    <property type="entry name" value="SRPBCC_CalC_Aha1-like_6"/>
    <property type="match status" value="1"/>
</dbReference>
<dbReference type="EMBL" id="JADBDY010000001">
    <property type="protein sequence ID" value="MBE1457598.1"/>
    <property type="molecule type" value="Genomic_DNA"/>
</dbReference>
<dbReference type="InterPro" id="IPR023393">
    <property type="entry name" value="START-like_dom_sf"/>
</dbReference>
<dbReference type="RefSeq" id="WP_191271310.1">
    <property type="nucleotide sequence ID" value="NZ_BMXJ01000004.1"/>
</dbReference>
<name>A0ABR9HEY4_9ACTN</name>
<reference evidence="3 4" key="1">
    <citation type="submission" date="2020-10" db="EMBL/GenBank/DDBJ databases">
        <title>Sequencing the genomes of 1000 actinobacteria strains.</title>
        <authorList>
            <person name="Klenk H.-P."/>
        </authorList>
    </citation>
    <scope>NUCLEOTIDE SEQUENCE [LARGE SCALE GENOMIC DNA]</scope>
    <source>
        <strain evidence="3 4">DSM 45157</strain>
    </source>
</reference>
<gene>
    <name evidence="3" type="ORF">H4W79_001812</name>
</gene>
<dbReference type="InterPro" id="IPR013538">
    <property type="entry name" value="ASHA1/2-like_C"/>
</dbReference>
<feature type="domain" description="Activator of Hsp90 ATPase homologue 1/2-like C-terminal" evidence="2">
    <location>
        <begin position="40"/>
        <end position="154"/>
    </location>
</feature>
<protein>
    <submittedName>
        <fullName evidence="3">Uncharacterized protein YndB with AHSA1/START domain</fullName>
    </submittedName>
</protein>
<keyword evidence="4" id="KW-1185">Reference proteome</keyword>
<evidence type="ECO:0000313" key="4">
    <source>
        <dbReference type="Proteomes" id="UP000598217"/>
    </source>
</evidence>
<dbReference type="SUPFAM" id="SSF55961">
    <property type="entry name" value="Bet v1-like"/>
    <property type="match status" value="1"/>
</dbReference>
<dbReference type="Gene3D" id="3.30.530.20">
    <property type="match status" value="1"/>
</dbReference>
<organism evidence="3 4">
    <name type="scientific">Nocardiopsis terrae</name>
    <dbReference type="NCBI Taxonomy" id="372655"/>
    <lineage>
        <taxon>Bacteria</taxon>
        <taxon>Bacillati</taxon>
        <taxon>Actinomycetota</taxon>
        <taxon>Actinomycetes</taxon>
        <taxon>Streptosporangiales</taxon>
        <taxon>Nocardiopsidaceae</taxon>
        <taxon>Nocardiopsis</taxon>
    </lineage>
</organism>
<evidence type="ECO:0000256" key="1">
    <source>
        <dbReference type="ARBA" id="ARBA00006817"/>
    </source>
</evidence>
<accession>A0ABR9HEY4</accession>
<evidence type="ECO:0000259" key="2">
    <source>
        <dbReference type="Pfam" id="PF08327"/>
    </source>
</evidence>
<dbReference type="Proteomes" id="UP000598217">
    <property type="component" value="Unassembled WGS sequence"/>
</dbReference>
<proteinExistence type="inferred from homology"/>
<dbReference type="Pfam" id="PF08327">
    <property type="entry name" value="AHSA1"/>
    <property type="match status" value="1"/>
</dbReference>
<evidence type="ECO:0000313" key="3">
    <source>
        <dbReference type="EMBL" id="MBE1457598.1"/>
    </source>
</evidence>
<sequence>MSESTAVDVDGQIRAVSRELRTGERDGEQTMVSSISQRYDTTVEDLWEACTSAERLRRWFAPVTGDLRLGGEYQVEGNAGGTIEACTAPHSFSATWEFGGNTSWITVRVDPEDEGARLTLKHTAPADTESEFWQQFGPGATGVGWDLAFLGLAQHLRSGAQMPQEAEGWEATEEGRRFISGSSAAWAEANVELGTPRADAEAARERTTAFYLGEEPPAEG</sequence>
<comment type="caution">
    <text evidence="3">The sequence shown here is derived from an EMBL/GenBank/DDBJ whole genome shotgun (WGS) entry which is preliminary data.</text>
</comment>
<comment type="similarity">
    <text evidence="1">Belongs to the AHA1 family.</text>
</comment>